<gene>
    <name evidence="1" type="ORF">ASU33_19825</name>
</gene>
<sequence length="144" mass="16407">MESAYTLLDFYTVEYTANPPLLRGTTRRLLTEEEITASVELVLVQAQQHGCRYWLLAGELPLQGYSDALHTWMREDYFPRVEETLPGIVAIAMLLPPGQEVDLDAQGYVQPLDVLRPGVRTEWFATPDSALIWLAQIRERVENS</sequence>
<dbReference type="EMBL" id="LNAL01000005">
    <property type="protein sequence ID" value="KUG09073.1"/>
    <property type="molecule type" value="Genomic_DNA"/>
</dbReference>
<evidence type="ECO:0000313" key="2">
    <source>
        <dbReference type="Proteomes" id="UP000054223"/>
    </source>
</evidence>
<keyword evidence="2" id="KW-1185">Reference proteome</keyword>
<name>A0A9X0HNC2_SOLP1</name>
<accession>A0A9X0HNC2</accession>
<reference evidence="1 2" key="1">
    <citation type="submission" date="2015-11" db="EMBL/GenBank/DDBJ databases">
        <title>Solirubrum puertoriconensis gen. nov. an environmental bacteria isolated in Puerto Rico.</title>
        <authorList>
            <person name="Cuebas-Irizarry M.F."/>
            <person name="Montalvo-Rodriguez R."/>
        </authorList>
    </citation>
    <scope>NUCLEOTIDE SEQUENCE [LARGE SCALE GENOMIC DNA]</scope>
    <source>
        <strain evidence="1 2">MC1A</strain>
    </source>
</reference>
<proteinExistence type="predicted"/>
<dbReference type="Proteomes" id="UP000054223">
    <property type="component" value="Unassembled WGS sequence"/>
</dbReference>
<dbReference type="AlphaFoldDB" id="A0A9X0HNC2"/>
<organism evidence="1 2">
    <name type="scientific">Solirubrum puertoriconensis</name>
    <dbReference type="NCBI Taxonomy" id="1751427"/>
    <lineage>
        <taxon>Bacteria</taxon>
        <taxon>Pseudomonadati</taxon>
        <taxon>Bacteroidota</taxon>
        <taxon>Cytophagia</taxon>
        <taxon>Cytophagales</taxon>
    </lineage>
</organism>
<protein>
    <submittedName>
        <fullName evidence="1">Uncharacterized protein</fullName>
    </submittedName>
</protein>
<evidence type="ECO:0000313" key="1">
    <source>
        <dbReference type="EMBL" id="KUG09073.1"/>
    </source>
</evidence>
<comment type="caution">
    <text evidence="1">The sequence shown here is derived from an EMBL/GenBank/DDBJ whole genome shotgun (WGS) entry which is preliminary data.</text>
</comment>